<accession>A7B2Z0</accession>
<organism evidence="1 2">
    <name type="scientific">Mediterraneibacter gnavus (strain ATCC 29149 / DSM 114966 / JCM 6515 / VPI C7-9)</name>
    <name type="common">Ruminococcus gnavus</name>
    <dbReference type="NCBI Taxonomy" id="411470"/>
    <lineage>
        <taxon>Bacteria</taxon>
        <taxon>Bacillati</taxon>
        <taxon>Bacillota</taxon>
        <taxon>Clostridia</taxon>
        <taxon>Lachnospirales</taxon>
        <taxon>Lachnospiraceae</taxon>
        <taxon>Mediterraneibacter</taxon>
    </lineage>
</organism>
<evidence type="ECO:0000313" key="2">
    <source>
        <dbReference type="Proteomes" id="UP000004410"/>
    </source>
</evidence>
<comment type="caution">
    <text evidence="1">The sequence shown here is derived from an EMBL/GenBank/DDBJ whole genome shotgun (WGS) entry which is preliminary data.</text>
</comment>
<dbReference type="PaxDb" id="411470-RUMGNA_01918"/>
<evidence type="ECO:0000313" key="1">
    <source>
        <dbReference type="EMBL" id="EDN77763.1"/>
    </source>
</evidence>
<proteinExistence type="predicted"/>
<name>A7B2Z0_MEDG7</name>
<reference evidence="1 2" key="1">
    <citation type="submission" date="2007-04" db="EMBL/GenBank/DDBJ databases">
        <authorList>
            <person name="Fulton L."/>
            <person name="Clifton S."/>
            <person name="Fulton B."/>
            <person name="Xu J."/>
            <person name="Minx P."/>
            <person name="Pepin K.H."/>
            <person name="Johnson M."/>
            <person name="Thiruvilangam P."/>
            <person name="Bhonagiri V."/>
            <person name="Nash W.E."/>
            <person name="Mardis E.R."/>
            <person name="Wilson R.K."/>
        </authorList>
    </citation>
    <scope>NUCLEOTIDE SEQUENCE [LARGE SCALE GENOMIC DNA]</scope>
    <source>
        <strain evidence="1 2">ATCC 29149</strain>
    </source>
</reference>
<protein>
    <submittedName>
        <fullName evidence="1">Uncharacterized protein</fullName>
    </submittedName>
</protein>
<reference evidence="1 2" key="2">
    <citation type="submission" date="2007-06" db="EMBL/GenBank/DDBJ databases">
        <title>Draft genome sequence of Ruminococcus gnavus (ATCC 29149).</title>
        <authorList>
            <person name="Sudarsanam P."/>
            <person name="Ley R."/>
            <person name="Guruge J."/>
            <person name="Turnbaugh P.J."/>
            <person name="Mahowald M."/>
            <person name="Liep D."/>
            <person name="Gordon J."/>
        </authorList>
    </citation>
    <scope>NUCLEOTIDE SEQUENCE [LARGE SCALE GENOMIC DNA]</scope>
    <source>
        <strain evidence="1 2">ATCC 29149</strain>
    </source>
</reference>
<gene>
    <name evidence="1" type="ORF">RUMGNA_01918</name>
</gene>
<dbReference type="AlphaFoldDB" id="A7B2Z0"/>
<sequence>MAIAEPTTGSKQDHSGVVVKKTLIFWKNQYLSYRLKRLKTLLF</sequence>
<dbReference type="EMBL" id="AAYG02000014">
    <property type="protein sequence ID" value="EDN77763.1"/>
    <property type="molecule type" value="Genomic_DNA"/>
</dbReference>
<dbReference type="Proteomes" id="UP000004410">
    <property type="component" value="Unassembled WGS sequence"/>
</dbReference>